<feature type="non-terminal residue" evidence="1">
    <location>
        <position position="1"/>
    </location>
</feature>
<comment type="caution">
    <text evidence="1">The sequence shown here is derived from an EMBL/GenBank/DDBJ whole genome shotgun (WGS) entry which is preliminary data.</text>
</comment>
<evidence type="ECO:0000313" key="1">
    <source>
        <dbReference type="EMBL" id="CAF4372405.1"/>
    </source>
</evidence>
<dbReference type="AlphaFoldDB" id="A0A8S2V3M8"/>
<reference evidence="1" key="1">
    <citation type="submission" date="2021-02" db="EMBL/GenBank/DDBJ databases">
        <authorList>
            <person name="Nowell W R."/>
        </authorList>
    </citation>
    <scope>NUCLEOTIDE SEQUENCE</scope>
</reference>
<protein>
    <submittedName>
        <fullName evidence="1">Uncharacterized protein</fullName>
    </submittedName>
</protein>
<name>A0A8S2V3M8_9BILA</name>
<proteinExistence type="predicted"/>
<evidence type="ECO:0000313" key="2">
    <source>
        <dbReference type="Proteomes" id="UP000676336"/>
    </source>
</evidence>
<gene>
    <name evidence="1" type="ORF">SMN809_LOCUS29198</name>
</gene>
<organism evidence="1 2">
    <name type="scientific">Rotaria magnacalcarata</name>
    <dbReference type="NCBI Taxonomy" id="392030"/>
    <lineage>
        <taxon>Eukaryota</taxon>
        <taxon>Metazoa</taxon>
        <taxon>Spiralia</taxon>
        <taxon>Gnathifera</taxon>
        <taxon>Rotifera</taxon>
        <taxon>Eurotatoria</taxon>
        <taxon>Bdelloidea</taxon>
        <taxon>Philodinida</taxon>
        <taxon>Philodinidae</taxon>
        <taxon>Rotaria</taxon>
    </lineage>
</organism>
<dbReference type="Proteomes" id="UP000676336">
    <property type="component" value="Unassembled WGS sequence"/>
</dbReference>
<dbReference type="EMBL" id="CAJOBI010051155">
    <property type="protein sequence ID" value="CAF4372405.1"/>
    <property type="molecule type" value="Genomic_DNA"/>
</dbReference>
<accession>A0A8S2V3M8</accession>
<sequence>DASRLEKHGVFPRLLSRNAEDFSINNTSFNRDAFKAGTGRRTLGGCLQESTHCYTLEVSFFSYQTSANSQAISYTED</sequence>
<feature type="non-terminal residue" evidence="1">
    <location>
        <position position="77"/>
    </location>
</feature>